<keyword evidence="2" id="KW-0342">GTP-binding</keyword>
<dbReference type="PROSITE" id="PS51419">
    <property type="entry name" value="RAB"/>
    <property type="match status" value="1"/>
</dbReference>
<gene>
    <name evidence="3" type="ORF">TCLT_LOCUS10868</name>
</gene>
<evidence type="ECO:0000313" key="4">
    <source>
        <dbReference type="Proteomes" id="UP000276776"/>
    </source>
</evidence>
<dbReference type="GO" id="GO:0003924">
    <property type="term" value="F:GTPase activity"/>
    <property type="evidence" value="ECO:0007669"/>
    <property type="project" value="InterPro"/>
</dbReference>
<dbReference type="EMBL" id="UYYF01005521">
    <property type="protein sequence ID" value="VDN08586.1"/>
    <property type="molecule type" value="Genomic_DNA"/>
</dbReference>
<proteinExistence type="predicted"/>
<keyword evidence="1" id="KW-0547">Nucleotide-binding</keyword>
<dbReference type="Proteomes" id="UP000276776">
    <property type="component" value="Unassembled WGS sequence"/>
</dbReference>
<dbReference type="PANTHER" id="PTHR24072">
    <property type="entry name" value="RHO FAMILY GTPASE"/>
    <property type="match status" value="1"/>
</dbReference>
<protein>
    <submittedName>
        <fullName evidence="5">Rho-related GTP-binding protein RhoU</fullName>
    </submittedName>
</protein>
<dbReference type="GO" id="GO:0005525">
    <property type="term" value="F:GTP binding"/>
    <property type="evidence" value="ECO:0007669"/>
    <property type="project" value="UniProtKB-KW"/>
</dbReference>
<dbReference type="InterPro" id="IPR027417">
    <property type="entry name" value="P-loop_NTPase"/>
</dbReference>
<dbReference type="SMART" id="SM00174">
    <property type="entry name" value="RHO"/>
    <property type="match status" value="1"/>
</dbReference>
<evidence type="ECO:0000256" key="2">
    <source>
        <dbReference type="ARBA" id="ARBA00023134"/>
    </source>
</evidence>
<reference evidence="3 4" key="2">
    <citation type="submission" date="2018-11" db="EMBL/GenBank/DDBJ databases">
        <authorList>
            <consortium name="Pathogen Informatics"/>
        </authorList>
    </citation>
    <scope>NUCLEOTIDE SEQUENCE [LARGE SCALE GENOMIC DNA]</scope>
</reference>
<dbReference type="PROSITE" id="PS51420">
    <property type="entry name" value="RHO"/>
    <property type="match status" value="1"/>
</dbReference>
<dbReference type="OrthoDB" id="8830751at2759"/>
<organism evidence="5">
    <name type="scientific">Thelazia callipaeda</name>
    <name type="common">Oriental eyeworm</name>
    <name type="synonym">Parasitic nematode</name>
    <dbReference type="NCBI Taxonomy" id="103827"/>
    <lineage>
        <taxon>Eukaryota</taxon>
        <taxon>Metazoa</taxon>
        <taxon>Ecdysozoa</taxon>
        <taxon>Nematoda</taxon>
        <taxon>Chromadorea</taxon>
        <taxon>Rhabditida</taxon>
        <taxon>Spirurina</taxon>
        <taxon>Spiruromorpha</taxon>
        <taxon>Thelazioidea</taxon>
        <taxon>Thelaziidae</taxon>
        <taxon>Thelazia</taxon>
    </lineage>
</organism>
<dbReference type="AlphaFoldDB" id="A0A0N5DCG7"/>
<dbReference type="WBParaSite" id="TCLT_0001089001-mRNA-1">
    <property type="protein sequence ID" value="TCLT_0001089001-mRNA-1"/>
    <property type="gene ID" value="TCLT_0001089001"/>
</dbReference>
<dbReference type="Gene3D" id="3.40.50.300">
    <property type="entry name" value="P-loop containing nucleotide triphosphate hydrolases"/>
    <property type="match status" value="1"/>
</dbReference>
<dbReference type="InterPro" id="IPR001806">
    <property type="entry name" value="Small_GTPase"/>
</dbReference>
<evidence type="ECO:0000313" key="5">
    <source>
        <dbReference type="WBParaSite" id="TCLT_0001089001-mRNA-1"/>
    </source>
</evidence>
<name>A0A0N5DCG7_THECL</name>
<sequence>MVAIAPTLITSAFDSLRPFTYPDTDVFLLCFNVMLPSTLRSITDHWIPEINKTVPNTPLILVGTQSDLRANVSLVIDLCKNGEQPVSETKARMLSEELSADYLECSALTQQNLKEVFDAAILTALRRKASIPCQAKITNTVRCSREPCGILMNGNDRDEKKSSKIKQGFKRIVTLTKKLF</sequence>
<evidence type="ECO:0000256" key="1">
    <source>
        <dbReference type="ARBA" id="ARBA00022741"/>
    </source>
</evidence>
<dbReference type="InterPro" id="IPR003578">
    <property type="entry name" value="Small_GTPase_Rho"/>
</dbReference>
<dbReference type="STRING" id="103827.A0A0N5DCG7"/>
<reference evidence="5" key="1">
    <citation type="submission" date="2017-02" db="UniProtKB">
        <authorList>
            <consortium name="WormBaseParasite"/>
        </authorList>
    </citation>
    <scope>IDENTIFICATION</scope>
</reference>
<dbReference type="Pfam" id="PF00071">
    <property type="entry name" value="Ras"/>
    <property type="match status" value="1"/>
</dbReference>
<dbReference type="PROSITE" id="PS51421">
    <property type="entry name" value="RAS"/>
    <property type="match status" value="1"/>
</dbReference>
<accession>A0A0N5DCG7</accession>
<dbReference type="PRINTS" id="PR00449">
    <property type="entry name" value="RASTRNSFRMNG"/>
</dbReference>
<dbReference type="GO" id="GO:0007264">
    <property type="term" value="P:small GTPase-mediated signal transduction"/>
    <property type="evidence" value="ECO:0007669"/>
    <property type="project" value="InterPro"/>
</dbReference>
<evidence type="ECO:0000313" key="3">
    <source>
        <dbReference type="EMBL" id="VDN08586.1"/>
    </source>
</evidence>
<dbReference type="SUPFAM" id="SSF52540">
    <property type="entry name" value="P-loop containing nucleoside triphosphate hydrolases"/>
    <property type="match status" value="1"/>
</dbReference>
<keyword evidence="4" id="KW-1185">Reference proteome</keyword>